<reference evidence="2" key="2">
    <citation type="submission" date="2018-08" db="UniProtKB">
        <authorList>
            <consortium name="EnsemblPlants"/>
        </authorList>
    </citation>
    <scope>IDENTIFICATION</scope>
    <source>
        <strain evidence="2">Yugu1</strain>
    </source>
</reference>
<dbReference type="Pfam" id="PF23635">
    <property type="entry name" value="Beta-prop_AT5G49610-like"/>
    <property type="match status" value="1"/>
</dbReference>
<dbReference type="EMBL" id="AGNK02000205">
    <property type="status" value="NOT_ANNOTATED_CDS"/>
    <property type="molecule type" value="Genomic_DNA"/>
</dbReference>
<evidence type="ECO:0000259" key="1">
    <source>
        <dbReference type="Pfam" id="PF23635"/>
    </source>
</evidence>
<proteinExistence type="predicted"/>
<sequence>MEAKRERTEPTTAPPSAASAALVSVVLGNDDLLREILLRLIFPTTLVHAALIAKRWLRHASDPAFLCLFRARHPPALLGFYASQLDFSRPHIVPISQAPELATAIHRASFPGGHYLLVKDCRNGRGLVLSSIDRVFHQLEVLDLLQPTGGVVLIPPPPPDCDCEADGIFLPDPGDGGEGGEGVVAAQQITTDTVTAVYAEVTPPARGKIYMATDTGFVPVLDLAALGLSVLQLPNRVQPISLNLLYREYDSKLFLIHAEGFMLSIWHHKEDGNGAHNWVLVHDKIIVHEACIRHEHALLKGADDNLEFVFLWLEASEVLVHILLKSRIEKVYDELTMRDKRYIGIKPFMMHVIPSVAMTFPKVRFSSTIR</sequence>
<dbReference type="HOGENOM" id="CLU_037069_1_0_1"/>
<dbReference type="PANTHER" id="PTHR33207">
    <property type="entry name" value="F-BOX DOMAIN CONTAINING PROTEIN-RELATED"/>
    <property type="match status" value="1"/>
</dbReference>
<dbReference type="eggNOG" id="ENOG502RRQM">
    <property type="taxonomic scope" value="Eukaryota"/>
</dbReference>
<dbReference type="InterPro" id="IPR036047">
    <property type="entry name" value="F-box-like_dom_sf"/>
</dbReference>
<protein>
    <recommendedName>
        <fullName evidence="1">F-box protein AT5G49610-like beta-propeller domain-containing protein</fullName>
    </recommendedName>
</protein>
<dbReference type="AlphaFoldDB" id="K3Z027"/>
<dbReference type="InParanoid" id="K3Z027"/>
<dbReference type="Gramene" id="KQL29289">
    <property type="protein sequence ID" value="KQL29289"/>
    <property type="gene ID" value="SETIT_019888mg"/>
</dbReference>
<evidence type="ECO:0000313" key="2">
    <source>
        <dbReference type="EnsemblPlants" id="KQL29289"/>
    </source>
</evidence>
<organism evidence="2 3">
    <name type="scientific">Setaria italica</name>
    <name type="common">Foxtail millet</name>
    <name type="synonym">Panicum italicum</name>
    <dbReference type="NCBI Taxonomy" id="4555"/>
    <lineage>
        <taxon>Eukaryota</taxon>
        <taxon>Viridiplantae</taxon>
        <taxon>Streptophyta</taxon>
        <taxon>Embryophyta</taxon>
        <taxon>Tracheophyta</taxon>
        <taxon>Spermatophyta</taxon>
        <taxon>Magnoliopsida</taxon>
        <taxon>Liliopsida</taxon>
        <taxon>Poales</taxon>
        <taxon>Poaceae</taxon>
        <taxon>PACMAD clade</taxon>
        <taxon>Panicoideae</taxon>
        <taxon>Panicodae</taxon>
        <taxon>Paniceae</taxon>
        <taxon>Cenchrinae</taxon>
        <taxon>Setaria</taxon>
    </lineage>
</organism>
<feature type="domain" description="F-box protein AT5G49610-like beta-propeller" evidence="1">
    <location>
        <begin position="203"/>
        <end position="351"/>
    </location>
</feature>
<dbReference type="Proteomes" id="UP000004995">
    <property type="component" value="Unassembled WGS sequence"/>
</dbReference>
<dbReference type="SUPFAM" id="SSF81383">
    <property type="entry name" value="F-box domain"/>
    <property type="match status" value="1"/>
</dbReference>
<keyword evidence="3" id="KW-1185">Reference proteome</keyword>
<evidence type="ECO:0000313" key="3">
    <source>
        <dbReference type="Proteomes" id="UP000004995"/>
    </source>
</evidence>
<reference evidence="3" key="1">
    <citation type="journal article" date="2012" name="Nat. Biotechnol.">
        <title>Reference genome sequence of the model plant Setaria.</title>
        <authorList>
            <person name="Bennetzen J.L."/>
            <person name="Schmutz J."/>
            <person name="Wang H."/>
            <person name="Percifield R."/>
            <person name="Hawkins J."/>
            <person name="Pontaroli A.C."/>
            <person name="Estep M."/>
            <person name="Feng L."/>
            <person name="Vaughn J.N."/>
            <person name="Grimwood J."/>
            <person name="Jenkins J."/>
            <person name="Barry K."/>
            <person name="Lindquist E."/>
            <person name="Hellsten U."/>
            <person name="Deshpande S."/>
            <person name="Wang X."/>
            <person name="Wu X."/>
            <person name="Mitros T."/>
            <person name="Triplett J."/>
            <person name="Yang X."/>
            <person name="Ye C.Y."/>
            <person name="Mauro-Herrera M."/>
            <person name="Wang L."/>
            <person name="Li P."/>
            <person name="Sharma M."/>
            <person name="Sharma R."/>
            <person name="Ronald P.C."/>
            <person name="Panaud O."/>
            <person name="Kellogg E.A."/>
            <person name="Brutnell T.P."/>
            <person name="Doust A.N."/>
            <person name="Tuskan G.A."/>
            <person name="Rokhsar D."/>
            <person name="Devos K.M."/>
        </authorList>
    </citation>
    <scope>NUCLEOTIDE SEQUENCE [LARGE SCALE GENOMIC DNA]</scope>
    <source>
        <strain evidence="3">cv. Yugu1</strain>
    </source>
</reference>
<accession>K3Z027</accession>
<dbReference type="EnsemblPlants" id="KQL29289">
    <property type="protein sequence ID" value="KQL29289"/>
    <property type="gene ID" value="SETIT_019888mg"/>
</dbReference>
<dbReference type="OMA" id="HEACIRH"/>
<dbReference type="InterPro" id="IPR056594">
    <property type="entry name" value="AT5G49610-like_b-prop"/>
</dbReference>
<name>K3Z027_SETIT</name>